<feature type="compositionally biased region" description="Pro residues" evidence="6">
    <location>
        <begin position="11"/>
        <end position="30"/>
    </location>
</feature>
<evidence type="ECO:0000256" key="1">
    <source>
        <dbReference type="ARBA" id="ARBA00004170"/>
    </source>
</evidence>
<evidence type="ECO:0000313" key="8">
    <source>
        <dbReference type="EMBL" id="CAG8981660.1"/>
    </source>
</evidence>
<keyword evidence="3" id="KW-0479">Metal-binding</keyword>
<feature type="compositionally biased region" description="Polar residues" evidence="6">
    <location>
        <begin position="57"/>
        <end position="75"/>
    </location>
</feature>
<evidence type="ECO:0000256" key="6">
    <source>
        <dbReference type="SAM" id="MobiDB-lite"/>
    </source>
</evidence>
<dbReference type="OrthoDB" id="5599753at2759"/>
<evidence type="ECO:0000256" key="2">
    <source>
        <dbReference type="ARBA" id="ARBA00005975"/>
    </source>
</evidence>
<evidence type="ECO:0000313" key="9">
    <source>
        <dbReference type="Proteomes" id="UP000701801"/>
    </source>
</evidence>
<organism evidence="8 9">
    <name type="scientific">Hymenoscyphus albidus</name>
    <dbReference type="NCBI Taxonomy" id="595503"/>
    <lineage>
        <taxon>Eukaryota</taxon>
        <taxon>Fungi</taxon>
        <taxon>Dikarya</taxon>
        <taxon>Ascomycota</taxon>
        <taxon>Pezizomycotina</taxon>
        <taxon>Leotiomycetes</taxon>
        <taxon>Helotiales</taxon>
        <taxon>Helotiaceae</taxon>
        <taxon>Hymenoscyphus</taxon>
    </lineage>
</organism>
<evidence type="ECO:0000259" key="7">
    <source>
        <dbReference type="PROSITE" id="PS51837"/>
    </source>
</evidence>
<dbReference type="GO" id="GO:0008270">
    <property type="term" value="F:zinc ion binding"/>
    <property type="evidence" value="ECO:0007669"/>
    <property type="project" value="TreeGrafter"/>
</dbReference>
<keyword evidence="4" id="KW-0862">Zinc</keyword>
<dbReference type="Pfam" id="PF10601">
    <property type="entry name" value="zf-LITAF-like"/>
    <property type="match status" value="1"/>
</dbReference>
<proteinExistence type="inferred from homology"/>
<dbReference type="GO" id="GO:0016020">
    <property type="term" value="C:membrane"/>
    <property type="evidence" value="ECO:0007669"/>
    <property type="project" value="UniProtKB-SubCell"/>
</dbReference>
<sequence>MAATWDQKPVPEYPAQPPPGAPPAQLPTPSPIQYQQTGQAQQYFQEQPGQHPQMQQTSPQGIPQQPQVVYMQQSPGVPGQPGHPQSIPMQQTSPATHGAQPQHGAQPGGAPGRTFQNVTPLASLGRSPAPVDCPACGQRSMTRIAFLAGNYTHGWAVGLCCLTWFFCWVPYVVDGFKNVDHSCGSCGVLLATWHRSGGVDVHQHQ</sequence>
<dbReference type="PANTHER" id="PTHR23292:SF6">
    <property type="entry name" value="FI16602P1-RELATED"/>
    <property type="match status" value="1"/>
</dbReference>
<dbReference type="PANTHER" id="PTHR23292">
    <property type="entry name" value="LIPOPOLYSACCHARIDE-INDUCED TUMOR NECROSIS FACTOR-ALPHA FACTOR"/>
    <property type="match status" value="1"/>
</dbReference>
<evidence type="ECO:0000256" key="4">
    <source>
        <dbReference type="ARBA" id="ARBA00022833"/>
    </source>
</evidence>
<evidence type="ECO:0000256" key="3">
    <source>
        <dbReference type="ARBA" id="ARBA00022723"/>
    </source>
</evidence>
<keyword evidence="9" id="KW-1185">Reference proteome</keyword>
<comment type="subcellular location">
    <subcellularLocation>
        <location evidence="1">Membrane</location>
        <topology evidence="1">Peripheral membrane protein</topology>
    </subcellularLocation>
</comment>
<keyword evidence="5" id="KW-0472">Membrane</keyword>
<gene>
    <name evidence="8" type="ORF">HYALB_00013618</name>
</gene>
<name>A0A9N9Q6H6_9HELO</name>
<dbReference type="EMBL" id="CAJVRM010000506">
    <property type="protein sequence ID" value="CAG8981660.1"/>
    <property type="molecule type" value="Genomic_DNA"/>
</dbReference>
<comment type="caution">
    <text evidence="8">The sequence shown here is derived from an EMBL/GenBank/DDBJ whole genome shotgun (WGS) entry which is preliminary data.</text>
</comment>
<dbReference type="SMART" id="SM00714">
    <property type="entry name" value="LITAF"/>
    <property type="match status" value="1"/>
</dbReference>
<dbReference type="PROSITE" id="PS51837">
    <property type="entry name" value="LITAF"/>
    <property type="match status" value="1"/>
</dbReference>
<evidence type="ECO:0000256" key="5">
    <source>
        <dbReference type="ARBA" id="ARBA00023136"/>
    </source>
</evidence>
<feature type="region of interest" description="Disordered" evidence="6">
    <location>
        <begin position="1"/>
        <end position="123"/>
    </location>
</feature>
<dbReference type="InterPro" id="IPR037519">
    <property type="entry name" value="LITAF_fam"/>
</dbReference>
<reference evidence="8" key="1">
    <citation type="submission" date="2021-07" db="EMBL/GenBank/DDBJ databases">
        <authorList>
            <person name="Durling M."/>
        </authorList>
    </citation>
    <scope>NUCLEOTIDE SEQUENCE</scope>
</reference>
<accession>A0A9N9Q6H6</accession>
<comment type="similarity">
    <text evidence="2">Belongs to the CDIP1/LITAF family.</text>
</comment>
<feature type="compositionally biased region" description="Low complexity" evidence="6">
    <location>
        <begin position="31"/>
        <end position="56"/>
    </location>
</feature>
<dbReference type="InterPro" id="IPR006629">
    <property type="entry name" value="LITAF"/>
</dbReference>
<feature type="domain" description="LITAF" evidence="7">
    <location>
        <begin position="113"/>
        <end position="195"/>
    </location>
</feature>
<protein>
    <recommendedName>
        <fullName evidence="7">LITAF domain-containing protein</fullName>
    </recommendedName>
</protein>
<dbReference type="Proteomes" id="UP000701801">
    <property type="component" value="Unassembled WGS sequence"/>
</dbReference>
<dbReference type="AlphaFoldDB" id="A0A9N9Q6H6"/>